<evidence type="ECO:0000313" key="2">
    <source>
        <dbReference type="EMBL" id="MDQ0536237.1"/>
    </source>
</evidence>
<accession>A0ABU0MS02</accession>
<evidence type="ECO:0000256" key="1">
    <source>
        <dbReference type="SAM" id="MobiDB-lite"/>
    </source>
</evidence>
<gene>
    <name evidence="2" type="ORF">QO018_005131</name>
</gene>
<reference evidence="2 3" key="1">
    <citation type="submission" date="2023-07" db="EMBL/GenBank/DDBJ databases">
        <title>Genomic Encyclopedia of Type Strains, Phase IV (KMG-IV): sequencing the most valuable type-strain genomes for metagenomic binning, comparative biology and taxonomic classification.</title>
        <authorList>
            <person name="Goeker M."/>
        </authorList>
    </citation>
    <scope>NUCLEOTIDE SEQUENCE [LARGE SCALE GENOMIC DNA]</scope>
    <source>
        <strain evidence="2 3">DSM 19922</strain>
    </source>
</reference>
<dbReference type="RefSeq" id="WP_209988604.1">
    <property type="nucleotide sequence ID" value="NZ_JAGINO010000025.1"/>
</dbReference>
<feature type="region of interest" description="Disordered" evidence="1">
    <location>
        <begin position="1"/>
        <end position="24"/>
    </location>
</feature>
<dbReference type="Proteomes" id="UP001244552">
    <property type="component" value="Unassembled WGS sequence"/>
</dbReference>
<dbReference type="Pfam" id="PF18906">
    <property type="entry name" value="Phage_tube_2"/>
    <property type="match status" value="1"/>
</dbReference>
<dbReference type="InterPro" id="IPR044000">
    <property type="entry name" value="Phage_tube_2"/>
</dbReference>
<comment type="caution">
    <text evidence="2">The sequence shown here is derived from an EMBL/GenBank/DDBJ whole genome shotgun (WGS) entry which is preliminary data.</text>
</comment>
<feature type="compositionally biased region" description="Low complexity" evidence="1">
    <location>
        <begin position="15"/>
        <end position="24"/>
    </location>
</feature>
<protein>
    <submittedName>
        <fullName evidence="2">Uncharacterized protein</fullName>
    </submittedName>
</protein>
<name>A0ABU0MS02_9PROT</name>
<keyword evidence="3" id="KW-1185">Reference proteome</keyword>
<sequence>MSSSNRVRLTGVAETTYGTTPTTPRMRKQRVASISLSNKPVTVDSDEIRDDRMNNDSILVGQTNDGSIGIEWHYPVDGSLLSSEMESAFCNPWINTPSRDNDGSAGSVIQSVTAATQVVAVASAAAFVAGHLVYFSGFGAAGNKGKLAKVTAGSPTAPAFVGAGLVDEPSPAAGARMKVVGFEGAADDIKAVADGLTSETGGLDFTTLGLRIGQWVKPGDIGAGNRFATAGTNGFARVVGIAARKLTLDNLPGAWAADTGAGKSIRVFFGDVLVNGVAKLGLTLERGFMDHTPPTYIAQTSMRVGSIEFGGGAKEKATGSITFVGMKAGTPGPTTLDALPDEAPDTNLYPVMAFSANCGRIGEGGLALGKPNWAKSVKFTVGNNLRAIDAASDGDDTAPAPVDVVDGSCDVSVDLDTYFGNADLLAKVGAATPTAINTRLQKGTQAMVWEAPRLIPKEGDPAVSGKNQDVMLPVKLTGSKDSLTGAQIIVNRLEFVR</sequence>
<proteinExistence type="predicted"/>
<dbReference type="EMBL" id="JAUSVU010000024">
    <property type="protein sequence ID" value="MDQ0536237.1"/>
    <property type="molecule type" value="Genomic_DNA"/>
</dbReference>
<organism evidence="2 3">
    <name type="scientific">Azospirillum picis</name>
    <dbReference type="NCBI Taxonomy" id="488438"/>
    <lineage>
        <taxon>Bacteria</taxon>
        <taxon>Pseudomonadati</taxon>
        <taxon>Pseudomonadota</taxon>
        <taxon>Alphaproteobacteria</taxon>
        <taxon>Rhodospirillales</taxon>
        <taxon>Azospirillaceae</taxon>
        <taxon>Azospirillum</taxon>
    </lineage>
</organism>
<evidence type="ECO:0000313" key="3">
    <source>
        <dbReference type="Proteomes" id="UP001244552"/>
    </source>
</evidence>